<feature type="non-terminal residue" evidence="1">
    <location>
        <position position="252"/>
    </location>
</feature>
<evidence type="ECO:0000313" key="1">
    <source>
        <dbReference type="EMBL" id="KAJ2806128.1"/>
    </source>
</evidence>
<proteinExistence type="predicted"/>
<name>A0ACC1LD99_9FUNG</name>
<keyword evidence="2" id="KW-1185">Reference proteome</keyword>
<comment type="caution">
    <text evidence="1">The sequence shown here is derived from an EMBL/GenBank/DDBJ whole genome shotgun (WGS) entry which is preliminary data.</text>
</comment>
<evidence type="ECO:0000313" key="2">
    <source>
        <dbReference type="Proteomes" id="UP001140096"/>
    </source>
</evidence>
<organism evidence="1 2">
    <name type="scientific">Coemansia furcata</name>
    <dbReference type="NCBI Taxonomy" id="417177"/>
    <lineage>
        <taxon>Eukaryota</taxon>
        <taxon>Fungi</taxon>
        <taxon>Fungi incertae sedis</taxon>
        <taxon>Zoopagomycota</taxon>
        <taxon>Kickxellomycotina</taxon>
        <taxon>Kickxellomycetes</taxon>
        <taxon>Kickxellales</taxon>
        <taxon>Kickxellaceae</taxon>
        <taxon>Coemansia</taxon>
    </lineage>
</organism>
<sequence length="252" mass="26489">MALAMVAAASPVINPVREAVAPVALSVPAAPAPLAPVAALAPVALLADASHKQGVAMVDNHGPQQIQPVAGGNTAKPENIDMSKMGMWVPCSESECMKDMTLEQQEAFKRDFSLALASDVPRVSSAVVMSATAALVNRPSAAANAFGGVAHEYSMASVVSHGAPANEPRNVNNDRNVVYAPFGAPAARGFGHESNQQRARREQMSTQPLSDNAVVVPAPDAPDTGDKSKTQQMMLFFPDPKCKLTPEQQQEW</sequence>
<protein>
    <submittedName>
        <fullName evidence="1">Uncharacterized protein</fullName>
    </submittedName>
</protein>
<dbReference type="Proteomes" id="UP001140096">
    <property type="component" value="Unassembled WGS sequence"/>
</dbReference>
<accession>A0ACC1LD99</accession>
<dbReference type="EMBL" id="JANBUP010001381">
    <property type="protein sequence ID" value="KAJ2806128.1"/>
    <property type="molecule type" value="Genomic_DNA"/>
</dbReference>
<gene>
    <name evidence="1" type="ORF">H4S07_003874</name>
</gene>
<reference evidence="1" key="1">
    <citation type="submission" date="2022-07" db="EMBL/GenBank/DDBJ databases">
        <title>Phylogenomic reconstructions and comparative analyses of Kickxellomycotina fungi.</title>
        <authorList>
            <person name="Reynolds N.K."/>
            <person name="Stajich J.E."/>
            <person name="Barry K."/>
            <person name="Grigoriev I.V."/>
            <person name="Crous P."/>
            <person name="Smith M.E."/>
        </authorList>
    </citation>
    <scope>NUCLEOTIDE SEQUENCE</scope>
    <source>
        <strain evidence="1">CBS 102833</strain>
    </source>
</reference>